<feature type="region of interest" description="Disordered" evidence="1">
    <location>
        <begin position="336"/>
        <end position="359"/>
    </location>
</feature>
<dbReference type="GO" id="GO:0000911">
    <property type="term" value="P:cytokinesis by cell plate formation"/>
    <property type="evidence" value="ECO:0007669"/>
    <property type="project" value="TreeGrafter"/>
</dbReference>
<evidence type="ECO:0000313" key="2">
    <source>
        <dbReference type="EnsemblPlants" id="MELO3C004268.2.1"/>
    </source>
</evidence>
<dbReference type="EnsemblPlants" id="MELO3C004268.2.1">
    <property type="protein sequence ID" value="MELO3C004268.2.1"/>
    <property type="gene ID" value="MELO3C004268.2"/>
</dbReference>
<dbReference type="GO" id="GO:0009574">
    <property type="term" value="C:preprophase band"/>
    <property type="evidence" value="ECO:0007669"/>
    <property type="project" value="TreeGrafter"/>
</dbReference>
<dbReference type="GO" id="GO:0005875">
    <property type="term" value="C:microtubule associated complex"/>
    <property type="evidence" value="ECO:0007669"/>
    <property type="project" value="TreeGrafter"/>
</dbReference>
<organism evidence="2">
    <name type="scientific">Cucumis melo</name>
    <name type="common">Muskmelon</name>
    <dbReference type="NCBI Taxonomy" id="3656"/>
    <lineage>
        <taxon>Eukaryota</taxon>
        <taxon>Viridiplantae</taxon>
        <taxon>Streptophyta</taxon>
        <taxon>Embryophyta</taxon>
        <taxon>Tracheophyta</taxon>
        <taxon>Spermatophyta</taxon>
        <taxon>Magnoliopsida</taxon>
        <taxon>eudicotyledons</taxon>
        <taxon>Gunneridae</taxon>
        <taxon>Pentapetalae</taxon>
        <taxon>rosids</taxon>
        <taxon>fabids</taxon>
        <taxon>Cucurbitales</taxon>
        <taxon>Cucurbitaceae</taxon>
        <taxon>Benincaseae</taxon>
        <taxon>Cucumis</taxon>
    </lineage>
</organism>
<evidence type="ECO:0000256" key="1">
    <source>
        <dbReference type="SAM" id="MobiDB-lite"/>
    </source>
</evidence>
<feature type="compositionally biased region" description="Polar residues" evidence="1">
    <location>
        <begin position="336"/>
        <end position="353"/>
    </location>
</feature>
<gene>
    <name evidence="2" type="primary">103495028</name>
</gene>
<dbReference type="InterPro" id="IPR044709">
    <property type="entry name" value="TAN1"/>
</dbReference>
<feature type="region of interest" description="Disordered" evidence="1">
    <location>
        <begin position="139"/>
        <end position="197"/>
    </location>
</feature>
<dbReference type="PANTHER" id="PTHR35728:SF1">
    <property type="entry name" value="MICROTUBULE-BINDING PROTEIN TANGLED-RELATED"/>
    <property type="match status" value="1"/>
</dbReference>
<name>A0A1S3BZ63_CUCME</name>
<dbReference type="Gramene" id="MELO3C004268.2.1">
    <property type="protein sequence ID" value="MELO3C004268.2.1"/>
    <property type="gene ID" value="MELO3C004268.2"/>
</dbReference>
<protein>
    <submittedName>
        <fullName evidence="2">Uncharacterized protein</fullName>
    </submittedName>
</protein>
<dbReference type="eggNOG" id="KOG1674">
    <property type="taxonomic scope" value="Eukaryota"/>
</dbReference>
<dbReference type="GO" id="GO:2000694">
    <property type="term" value="P:regulation of phragmoplast microtubule organization"/>
    <property type="evidence" value="ECO:0007669"/>
    <property type="project" value="InterPro"/>
</dbReference>
<feature type="compositionally biased region" description="Polar residues" evidence="1">
    <location>
        <begin position="139"/>
        <end position="148"/>
    </location>
</feature>
<dbReference type="AlphaFoldDB" id="A0A1S3BZ63"/>
<dbReference type="GO" id="GO:0008017">
    <property type="term" value="F:microtubule binding"/>
    <property type="evidence" value="ECO:0007669"/>
    <property type="project" value="InterPro"/>
</dbReference>
<accession>A0A1S3BZ63</accession>
<proteinExistence type="predicted"/>
<feature type="region of interest" description="Disordered" evidence="1">
    <location>
        <begin position="86"/>
        <end position="105"/>
    </location>
</feature>
<feature type="compositionally biased region" description="Basic and acidic residues" evidence="1">
    <location>
        <begin position="165"/>
        <end position="191"/>
    </location>
</feature>
<reference evidence="2" key="1">
    <citation type="submission" date="2023-03" db="UniProtKB">
        <authorList>
            <consortium name="EnsemblPlants"/>
        </authorList>
    </citation>
    <scope>IDENTIFICATION</scope>
</reference>
<sequence>MVAKTPPKQKKMVASAAAAAAAATLNPVQVRETLKKVEMCMSRLQELQFTVTGGNKVISGVSLSPRSTRTYLKTSLRCKQESIRIKNGGGKKSPVGKFPSNAGGGGEWKRMSLPAMLVGETIGEILTASKFAREMVEAVTNNNTNKNTSMDDPKTPLTRQRNRKPNLEDSELRARRKREKQEKFQSRRIESSHSPSLQRVRSRINFKVVSPPTKRDVVDKENAGYLANRVSPRNRPWTKKTILFPNPLFLSSDNSSQQPKFCRTKSPVIAKTRQQTPHKFLIKSPVSASKFQVKISPPVVIKRSPTRPVVITRSPTRPVVITRSPTRPVVITRSPTRPMISSSKLSPKRSTASKLRPSFSPSRLVASKLRQPFSPAKLTASKLRQSFSPSRLAARLVSPLKSRKSVQKYDGNINVSGLKQRPINNIQMRI</sequence>
<dbReference type="PANTHER" id="PTHR35728">
    <property type="entry name" value="MICROTUBULE-BINDING PROTEIN TANGLED-RELATED"/>
    <property type="match status" value="1"/>
</dbReference>